<feature type="non-terminal residue" evidence="1">
    <location>
        <position position="1"/>
    </location>
</feature>
<accession>A0AAN8EGC0</accession>
<evidence type="ECO:0000313" key="1">
    <source>
        <dbReference type="EMBL" id="KAK5936093.1"/>
    </source>
</evidence>
<reference evidence="1 2" key="1">
    <citation type="journal article" date="2023" name="Mol. Biol. Evol.">
        <title>Genomics of Secondarily Temperate Adaptation in the Only Non-Antarctic Icefish.</title>
        <authorList>
            <person name="Rivera-Colon A.G."/>
            <person name="Rayamajhi N."/>
            <person name="Minhas B.F."/>
            <person name="Madrigal G."/>
            <person name="Bilyk K.T."/>
            <person name="Yoon V."/>
            <person name="Hune M."/>
            <person name="Gregory S."/>
            <person name="Cheng C.H.C."/>
            <person name="Catchen J.M."/>
        </authorList>
    </citation>
    <scope>NUCLEOTIDE SEQUENCE [LARGE SCALE GENOMIC DNA]</scope>
    <source>
        <tissue evidence="1">White muscle</tissue>
    </source>
</reference>
<gene>
    <name evidence="1" type="ORF">CgunFtcFv8_027622</name>
</gene>
<dbReference type="Proteomes" id="UP001331515">
    <property type="component" value="Unassembled WGS sequence"/>
</dbReference>
<evidence type="ECO:0000313" key="2">
    <source>
        <dbReference type="Proteomes" id="UP001331515"/>
    </source>
</evidence>
<sequence>PGRTHSRPAGLTGRSMEMATPVLRILNPQAPGDRTQEELHIMTSTLDSSSWPGDDADLVAASKAVEEDMIKKRPKATA</sequence>
<organism evidence="1 2">
    <name type="scientific">Champsocephalus gunnari</name>
    <name type="common">Mackerel icefish</name>
    <dbReference type="NCBI Taxonomy" id="52237"/>
    <lineage>
        <taxon>Eukaryota</taxon>
        <taxon>Metazoa</taxon>
        <taxon>Chordata</taxon>
        <taxon>Craniata</taxon>
        <taxon>Vertebrata</taxon>
        <taxon>Euteleostomi</taxon>
        <taxon>Actinopterygii</taxon>
        <taxon>Neopterygii</taxon>
        <taxon>Teleostei</taxon>
        <taxon>Neoteleostei</taxon>
        <taxon>Acanthomorphata</taxon>
        <taxon>Eupercaria</taxon>
        <taxon>Perciformes</taxon>
        <taxon>Notothenioidei</taxon>
        <taxon>Channichthyidae</taxon>
        <taxon>Champsocephalus</taxon>
    </lineage>
</organism>
<dbReference type="AlphaFoldDB" id="A0AAN8EGC0"/>
<comment type="caution">
    <text evidence="1">The sequence shown here is derived from an EMBL/GenBank/DDBJ whole genome shotgun (WGS) entry which is preliminary data.</text>
</comment>
<name>A0AAN8EGC0_CHAGU</name>
<dbReference type="EMBL" id="JAURVH010001233">
    <property type="protein sequence ID" value="KAK5936093.1"/>
    <property type="molecule type" value="Genomic_DNA"/>
</dbReference>
<keyword evidence="2" id="KW-1185">Reference proteome</keyword>
<proteinExistence type="predicted"/>
<protein>
    <submittedName>
        <fullName evidence="1">Uncharacterized protein</fullName>
    </submittedName>
</protein>